<feature type="transmembrane region" description="Helical" evidence="1">
    <location>
        <begin position="6"/>
        <end position="24"/>
    </location>
</feature>
<dbReference type="AlphaFoldDB" id="A0A7G5GQQ8"/>
<proteinExistence type="predicted"/>
<dbReference type="RefSeq" id="WP_182458460.1">
    <property type="nucleotide sequence ID" value="NZ_CP059732.1"/>
</dbReference>
<dbReference type="EMBL" id="CP059732">
    <property type="protein sequence ID" value="QMW01200.1"/>
    <property type="molecule type" value="Genomic_DNA"/>
</dbReference>
<dbReference type="KEGG" id="sfol:H3H32_24965"/>
<feature type="transmembrane region" description="Helical" evidence="1">
    <location>
        <begin position="141"/>
        <end position="165"/>
    </location>
</feature>
<sequence>MIVPVWIVSVGLGVLGIFLLIQGIKRILKAAGGSVLLKLPLTQKSGQFVVTKAGDYAIWQSGRTLQRVPMKMSAPTIQALLTGEKVTVNPTFSSIRVNNGWEGRIQLFTFRAEAGEYKVELASPYPESTYALEIRERKPGYLLVFGILLVLIAAACLITSLVLLVV</sequence>
<keyword evidence="3" id="KW-1185">Reference proteome</keyword>
<name>A0A7G5GQQ8_9BACT</name>
<evidence type="ECO:0000313" key="2">
    <source>
        <dbReference type="EMBL" id="QMW01200.1"/>
    </source>
</evidence>
<evidence type="ECO:0000313" key="3">
    <source>
        <dbReference type="Proteomes" id="UP000515369"/>
    </source>
</evidence>
<accession>A0A7G5GQQ8</accession>
<reference evidence="2 3" key="1">
    <citation type="submission" date="2020-07" db="EMBL/GenBank/DDBJ databases">
        <title>Spirosoma foliorum sp. nov., isolated from the leaves on the Nejang mountain Korea, Republic of.</title>
        <authorList>
            <person name="Ho H."/>
            <person name="Lee Y.-J."/>
            <person name="Nurcahyanto D.-A."/>
            <person name="Kim S.-G."/>
        </authorList>
    </citation>
    <scope>NUCLEOTIDE SEQUENCE [LARGE SCALE GENOMIC DNA]</scope>
    <source>
        <strain evidence="2 3">PL0136</strain>
    </source>
</reference>
<keyword evidence="1" id="KW-0812">Transmembrane</keyword>
<protein>
    <submittedName>
        <fullName evidence="2">Uncharacterized protein</fullName>
    </submittedName>
</protein>
<keyword evidence="1" id="KW-0472">Membrane</keyword>
<dbReference type="Proteomes" id="UP000515369">
    <property type="component" value="Chromosome"/>
</dbReference>
<organism evidence="2 3">
    <name type="scientific">Spirosoma foliorum</name>
    <dbReference type="NCBI Taxonomy" id="2710596"/>
    <lineage>
        <taxon>Bacteria</taxon>
        <taxon>Pseudomonadati</taxon>
        <taxon>Bacteroidota</taxon>
        <taxon>Cytophagia</taxon>
        <taxon>Cytophagales</taxon>
        <taxon>Cytophagaceae</taxon>
        <taxon>Spirosoma</taxon>
    </lineage>
</organism>
<evidence type="ECO:0000256" key="1">
    <source>
        <dbReference type="SAM" id="Phobius"/>
    </source>
</evidence>
<keyword evidence="1" id="KW-1133">Transmembrane helix</keyword>
<gene>
    <name evidence="2" type="ORF">H3H32_24965</name>
</gene>